<gene>
    <name evidence="2" type="ORF">BOW51_10820</name>
</gene>
<evidence type="ECO:0000313" key="3">
    <source>
        <dbReference type="Proteomes" id="UP000190896"/>
    </source>
</evidence>
<dbReference type="InterPro" id="IPR050126">
    <property type="entry name" value="Ap4A_hydrolase"/>
</dbReference>
<dbReference type="Proteomes" id="UP000190896">
    <property type="component" value="Unassembled WGS sequence"/>
</dbReference>
<dbReference type="RefSeq" id="WP_078488026.1">
    <property type="nucleotide sequence ID" value="NZ_MPRJ01000083.1"/>
</dbReference>
<dbReference type="InterPro" id="IPR004843">
    <property type="entry name" value="Calcineurin-like_PHP"/>
</dbReference>
<dbReference type="CDD" id="cd00838">
    <property type="entry name" value="MPP_superfamily"/>
    <property type="match status" value="1"/>
</dbReference>
<proteinExistence type="predicted"/>
<dbReference type="SUPFAM" id="SSF56300">
    <property type="entry name" value="Metallo-dependent phosphatases"/>
    <property type="match status" value="1"/>
</dbReference>
<dbReference type="EMBL" id="MPRJ01000083">
    <property type="protein sequence ID" value="OOZ35684.1"/>
    <property type="molecule type" value="Genomic_DNA"/>
</dbReference>
<sequence length="279" mass="31982">MRVAVFSDVQANLPAFEEVAAHIERWSPVLVIMNGDLVNRGPRNLECLNLFNRMQERHHCIALRGNHEDYILHCAQVAPVNKQEAALRQFADWTANQLGEAVNQFDNWADHLDFHAPKSDQWVHVTHGTLSGNRSGISQSIPDEALEGKLPEETRLFITAHTHKVHERVYRGIDILNIGSVGSPFDGDTRSSYAQLEFRNGNWQKQIIRLAYDRDRMARDCEESGFLDQGGPLTHVILEEWRRADLLMPHWNRRYRQAVLDGDITMQQAVDEFLSGVRN</sequence>
<dbReference type="PANTHER" id="PTHR42850:SF2">
    <property type="entry name" value="BLL5683 PROTEIN"/>
    <property type="match status" value="1"/>
</dbReference>
<reference evidence="2 3" key="1">
    <citation type="submission" date="2016-11" db="EMBL/GenBank/DDBJ databases">
        <title>Mixed transmission modes and dynamic genome evolution in an obligate animal-bacterial symbiosis.</title>
        <authorList>
            <person name="Russell S.L."/>
            <person name="Corbett-Detig R.B."/>
            <person name="Cavanaugh C.M."/>
        </authorList>
    </citation>
    <scope>NUCLEOTIDE SEQUENCE [LARGE SCALE GENOMIC DNA]</scope>
    <source>
        <strain evidence="2">Se-Cadez</strain>
    </source>
</reference>
<dbReference type="AlphaFoldDB" id="A0A1T2KS42"/>
<dbReference type="GO" id="GO:0016791">
    <property type="term" value="F:phosphatase activity"/>
    <property type="evidence" value="ECO:0007669"/>
    <property type="project" value="TreeGrafter"/>
</dbReference>
<dbReference type="OrthoDB" id="9813918at2"/>
<keyword evidence="3" id="KW-1185">Reference proteome</keyword>
<name>A0A1T2KS42_9GAMM</name>
<dbReference type="InterPro" id="IPR029052">
    <property type="entry name" value="Metallo-depent_PP-like"/>
</dbReference>
<feature type="domain" description="Calcineurin-like phosphoesterase" evidence="1">
    <location>
        <begin position="1"/>
        <end position="164"/>
    </location>
</feature>
<dbReference type="GO" id="GO:0005737">
    <property type="term" value="C:cytoplasm"/>
    <property type="evidence" value="ECO:0007669"/>
    <property type="project" value="TreeGrafter"/>
</dbReference>
<evidence type="ECO:0000259" key="1">
    <source>
        <dbReference type="Pfam" id="PF00149"/>
    </source>
</evidence>
<evidence type="ECO:0000313" key="2">
    <source>
        <dbReference type="EMBL" id="OOZ35684.1"/>
    </source>
</evidence>
<dbReference type="Gene3D" id="3.60.21.10">
    <property type="match status" value="1"/>
</dbReference>
<dbReference type="PIRSF" id="PIRSF000883">
    <property type="entry name" value="Pesterase_MJ0912"/>
    <property type="match status" value="1"/>
</dbReference>
<dbReference type="InterPro" id="IPR011152">
    <property type="entry name" value="Pesterase_MJ0912"/>
</dbReference>
<dbReference type="PANTHER" id="PTHR42850">
    <property type="entry name" value="METALLOPHOSPHOESTERASE"/>
    <property type="match status" value="1"/>
</dbReference>
<organism evidence="2 3">
    <name type="scientific">Solemya velesiana gill symbiont</name>
    <dbReference type="NCBI Taxonomy" id="1918948"/>
    <lineage>
        <taxon>Bacteria</taxon>
        <taxon>Pseudomonadati</taxon>
        <taxon>Pseudomonadota</taxon>
        <taxon>Gammaproteobacteria</taxon>
        <taxon>sulfur-oxidizing symbionts</taxon>
    </lineage>
</organism>
<comment type="caution">
    <text evidence="2">The sequence shown here is derived from an EMBL/GenBank/DDBJ whole genome shotgun (WGS) entry which is preliminary data.</text>
</comment>
<dbReference type="Pfam" id="PF00149">
    <property type="entry name" value="Metallophos"/>
    <property type="match status" value="1"/>
</dbReference>
<accession>A0A1T2KS42</accession>
<protein>
    <submittedName>
        <fullName evidence="2">Metallophosphoesterase</fullName>
    </submittedName>
</protein>